<dbReference type="EMBL" id="CAJNOQ010022677">
    <property type="protein sequence ID" value="CAF1504312.1"/>
    <property type="molecule type" value="Genomic_DNA"/>
</dbReference>
<comment type="caution">
    <text evidence="3">The sequence shown here is derived from an EMBL/GenBank/DDBJ whole genome shotgun (WGS) entry which is preliminary data.</text>
</comment>
<evidence type="ECO:0000313" key="4">
    <source>
        <dbReference type="EMBL" id="CAF4212994.1"/>
    </source>
</evidence>
<feature type="compositionally biased region" description="Low complexity" evidence="1">
    <location>
        <begin position="63"/>
        <end position="79"/>
    </location>
</feature>
<dbReference type="Proteomes" id="UP000663829">
    <property type="component" value="Unassembled WGS sequence"/>
</dbReference>
<name>A0A815TMZ8_9BILA</name>
<dbReference type="EMBL" id="CAJOBA010048472">
    <property type="protein sequence ID" value="CAF4212994.1"/>
    <property type="molecule type" value="Genomic_DNA"/>
</dbReference>
<keyword evidence="6" id="KW-1185">Reference proteome</keyword>
<feature type="region of interest" description="Disordered" evidence="1">
    <location>
        <begin position="54"/>
        <end position="79"/>
    </location>
</feature>
<dbReference type="AlphaFoldDB" id="A0A815TMZ8"/>
<proteinExistence type="predicted"/>
<protein>
    <submittedName>
        <fullName evidence="3">Uncharacterized protein</fullName>
    </submittedName>
</protein>
<evidence type="ECO:0000313" key="2">
    <source>
        <dbReference type="EMBL" id="CAF1407807.1"/>
    </source>
</evidence>
<reference evidence="3" key="1">
    <citation type="submission" date="2021-02" db="EMBL/GenBank/DDBJ databases">
        <authorList>
            <person name="Nowell W R."/>
        </authorList>
    </citation>
    <scope>NUCLEOTIDE SEQUENCE</scope>
</reference>
<dbReference type="Proteomes" id="UP000682733">
    <property type="component" value="Unassembled WGS sequence"/>
</dbReference>
<dbReference type="OrthoDB" id="10036512at2759"/>
<evidence type="ECO:0000313" key="5">
    <source>
        <dbReference type="EMBL" id="CAF4365694.1"/>
    </source>
</evidence>
<gene>
    <name evidence="3" type="ORF">GPM918_LOCUS36823</name>
    <name evidence="2" type="ORF">OVA965_LOCUS33267</name>
    <name evidence="5" type="ORF">SRO942_LOCUS37573</name>
    <name evidence="4" type="ORF">TMI583_LOCUS34150</name>
</gene>
<evidence type="ECO:0000313" key="6">
    <source>
        <dbReference type="Proteomes" id="UP000663829"/>
    </source>
</evidence>
<dbReference type="EMBL" id="CAJNOK010026732">
    <property type="protein sequence ID" value="CAF1407807.1"/>
    <property type="molecule type" value="Genomic_DNA"/>
</dbReference>
<evidence type="ECO:0000313" key="3">
    <source>
        <dbReference type="EMBL" id="CAF1504312.1"/>
    </source>
</evidence>
<evidence type="ECO:0000256" key="1">
    <source>
        <dbReference type="SAM" id="MobiDB-lite"/>
    </source>
</evidence>
<accession>A0A815TMZ8</accession>
<sequence length="135" mass="14873">IRILHCPIDSNEIQFAEDLIHYFCRTAASVYDQGLELSPLSFTSSRTIGNKRRLKTTTGLGFKPSGKVASSSSSATGPGISKSIITLIDVPFKHIPLEQPEGEPEQEGQETSQETFKTAVFCERGGQWRSQGWAR</sequence>
<dbReference type="Proteomes" id="UP000681722">
    <property type="component" value="Unassembled WGS sequence"/>
</dbReference>
<feature type="non-terminal residue" evidence="3">
    <location>
        <position position="1"/>
    </location>
</feature>
<organism evidence="3 6">
    <name type="scientific">Didymodactylos carnosus</name>
    <dbReference type="NCBI Taxonomy" id="1234261"/>
    <lineage>
        <taxon>Eukaryota</taxon>
        <taxon>Metazoa</taxon>
        <taxon>Spiralia</taxon>
        <taxon>Gnathifera</taxon>
        <taxon>Rotifera</taxon>
        <taxon>Eurotatoria</taxon>
        <taxon>Bdelloidea</taxon>
        <taxon>Philodinida</taxon>
        <taxon>Philodinidae</taxon>
        <taxon>Didymodactylos</taxon>
    </lineage>
</organism>
<feature type="region of interest" description="Disordered" evidence="1">
    <location>
        <begin position="96"/>
        <end position="116"/>
    </location>
</feature>
<dbReference type="EMBL" id="CAJOBC010088203">
    <property type="protein sequence ID" value="CAF4365694.1"/>
    <property type="molecule type" value="Genomic_DNA"/>
</dbReference>
<dbReference type="Proteomes" id="UP000677228">
    <property type="component" value="Unassembled WGS sequence"/>
</dbReference>